<feature type="transmembrane region" description="Helical" evidence="1">
    <location>
        <begin position="132"/>
        <end position="151"/>
    </location>
</feature>
<keyword evidence="1" id="KW-0812">Transmembrane</keyword>
<evidence type="ECO:0000313" key="4">
    <source>
        <dbReference type="WBParaSite" id="Pan_g22984.t1"/>
    </source>
</evidence>
<feature type="chain" id="PRO_5028973720" evidence="2">
    <location>
        <begin position="19"/>
        <end position="153"/>
    </location>
</feature>
<keyword evidence="1" id="KW-0472">Membrane</keyword>
<evidence type="ECO:0000313" key="3">
    <source>
        <dbReference type="Proteomes" id="UP000492821"/>
    </source>
</evidence>
<dbReference type="AlphaFoldDB" id="A0A7E4VPC6"/>
<sequence length="153" mass="18121">MFLSVFLAPLELFSYYLDGPYNTYPYWYHCMSGEKVLSLIRPIYVKKTLLIDFETAQEYDKAVPLIYGDYQQLVLHSKYHWTHIEQLMHAGVKQLQLNGSSFANGFYEIRDDEYGEIVPFMLNRAKDPEFKLVFLLFLLYFTTCTFQSGFIQM</sequence>
<keyword evidence="1" id="KW-1133">Transmembrane helix</keyword>
<reference evidence="4" key="2">
    <citation type="submission" date="2020-10" db="UniProtKB">
        <authorList>
            <consortium name="WormBaseParasite"/>
        </authorList>
    </citation>
    <scope>IDENTIFICATION</scope>
</reference>
<evidence type="ECO:0000256" key="2">
    <source>
        <dbReference type="SAM" id="SignalP"/>
    </source>
</evidence>
<accession>A0A7E4VPC6</accession>
<dbReference type="Proteomes" id="UP000492821">
    <property type="component" value="Unassembled WGS sequence"/>
</dbReference>
<name>A0A7E4VPC6_PANRE</name>
<proteinExistence type="predicted"/>
<keyword evidence="3" id="KW-1185">Reference proteome</keyword>
<feature type="signal peptide" evidence="2">
    <location>
        <begin position="1"/>
        <end position="18"/>
    </location>
</feature>
<dbReference type="WBParaSite" id="Pan_g22984.t1">
    <property type="protein sequence ID" value="Pan_g22984.t1"/>
    <property type="gene ID" value="Pan_g22984"/>
</dbReference>
<protein>
    <submittedName>
        <fullName evidence="4">Methyltransf_21 domain-containing protein</fullName>
    </submittedName>
</protein>
<organism evidence="3 4">
    <name type="scientific">Panagrellus redivivus</name>
    <name type="common">Microworm</name>
    <dbReference type="NCBI Taxonomy" id="6233"/>
    <lineage>
        <taxon>Eukaryota</taxon>
        <taxon>Metazoa</taxon>
        <taxon>Ecdysozoa</taxon>
        <taxon>Nematoda</taxon>
        <taxon>Chromadorea</taxon>
        <taxon>Rhabditida</taxon>
        <taxon>Tylenchina</taxon>
        <taxon>Panagrolaimomorpha</taxon>
        <taxon>Panagrolaimoidea</taxon>
        <taxon>Panagrolaimidae</taxon>
        <taxon>Panagrellus</taxon>
    </lineage>
</organism>
<keyword evidence="2" id="KW-0732">Signal</keyword>
<evidence type="ECO:0000256" key="1">
    <source>
        <dbReference type="SAM" id="Phobius"/>
    </source>
</evidence>
<reference evidence="3" key="1">
    <citation type="journal article" date="2013" name="Genetics">
        <title>The draft genome and transcriptome of Panagrellus redivivus are shaped by the harsh demands of a free-living lifestyle.</title>
        <authorList>
            <person name="Srinivasan J."/>
            <person name="Dillman A.R."/>
            <person name="Macchietto M.G."/>
            <person name="Heikkinen L."/>
            <person name="Lakso M."/>
            <person name="Fracchia K.M."/>
            <person name="Antoshechkin I."/>
            <person name="Mortazavi A."/>
            <person name="Wong G."/>
            <person name="Sternberg P.W."/>
        </authorList>
    </citation>
    <scope>NUCLEOTIDE SEQUENCE [LARGE SCALE GENOMIC DNA]</scope>
    <source>
        <strain evidence="3">MT8872</strain>
    </source>
</reference>